<organism evidence="1 2">
    <name type="scientific">Neophaeococcomyces mojaviensis</name>
    <dbReference type="NCBI Taxonomy" id="3383035"/>
    <lineage>
        <taxon>Eukaryota</taxon>
        <taxon>Fungi</taxon>
        <taxon>Dikarya</taxon>
        <taxon>Ascomycota</taxon>
        <taxon>Pezizomycotina</taxon>
        <taxon>Eurotiomycetes</taxon>
        <taxon>Chaetothyriomycetidae</taxon>
        <taxon>Chaetothyriales</taxon>
        <taxon>Chaetothyriales incertae sedis</taxon>
        <taxon>Neophaeococcomyces</taxon>
    </lineage>
</organism>
<dbReference type="EMBL" id="JAPDRQ010000032">
    <property type="protein sequence ID" value="KAJ9660285.1"/>
    <property type="molecule type" value="Genomic_DNA"/>
</dbReference>
<keyword evidence="2" id="KW-1185">Reference proteome</keyword>
<evidence type="ECO:0000313" key="1">
    <source>
        <dbReference type="EMBL" id="KAJ9660285.1"/>
    </source>
</evidence>
<proteinExistence type="predicted"/>
<gene>
    <name evidence="1" type="primary">PEX19</name>
    <name evidence="1" type="ORF">H2198_002593</name>
</gene>
<evidence type="ECO:0000313" key="2">
    <source>
        <dbReference type="Proteomes" id="UP001172386"/>
    </source>
</evidence>
<sequence length="383" mass="41561">MADDASAAGGASSIAPTVTAPQAAVADDSDPDFDDLDDVLDQFSANAPAPESIQATKDVSEPVPTSSGPGRPQEEALNLSTQPLPDGPKPGESEEEFIGRLSSEMSKLLGNIPDDAGEGQTPEDLVKMGKDLEEFTQKMEEQGVKPEDLLKAILGEEEGNKIVNAAYAERDRKDSENEQSRPSTSTSNTKQAAAGKTTTSFEDTIRQTMSRLNESDTQAKNASQQSTSKSEEDMLADLLKSLDTGGGEGDDDGVSKMFLEMMHQLTHKSMLYEPMKDLNDRYPDWLKSHKPPKMKEEDYDRYEKQSVIVRDIVHKYQEPGFKDEDEQCRDFIWNKMQDMQNLGAPPEELVQNPFPGMNFGSLPGLGGGGGSGGGGEDEGCPTQ</sequence>
<comment type="caution">
    <text evidence="1">The sequence shown here is derived from an EMBL/GenBank/DDBJ whole genome shotgun (WGS) entry which is preliminary data.</text>
</comment>
<name>A0ACC3ADL0_9EURO</name>
<reference evidence="1" key="1">
    <citation type="submission" date="2022-10" db="EMBL/GenBank/DDBJ databases">
        <title>Culturing micro-colonial fungi from biological soil crusts in the Mojave desert and describing Neophaeococcomyces mojavensis, and introducing the new genera and species Taxawa tesnikishii.</title>
        <authorList>
            <person name="Kurbessoian T."/>
            <person name="Stajich J.E."/>
        </authorList>
    </citation>
    <scope>NUCLEOTIDE SEQUENCE</scope>
    <source>
        <strain evidence="1">JES_112</strain>
    </source>
</reference>
<protein>
    <submittedName>
        <fullName evidence="1">Peroxisome chaperone and import receptor</fullName>
    </submittedName>
</protein>
<accession>A0ACC3ADL0</accession>
<keyword evidence="1" id="KW-0675">Receptor</keyword>
<dbReference type="Proteomes" id="UP001172386">
    <property type="component" value="Unassembled WGS sequence"/>
</dbReference>